<proteinExistence type="predicted"/>
<accession>A2Q506</accession>
<evidence type="ECO:0000313" key="1">
    <source>
        <dbReference type="EMBL" id="ABN08706.1"/>
    </source>
</evidence>
<protein>
    <submittedName>
        <fullName evidence="1">Uncharacterized protein</fullName>
    </submittedName>
</protein>
<dbReference type="EMBL" id="AC158497">
    <property type="protein sequence ID" value="ABN08706.1"/>
    <property type="molecule type" value="Genomic_DNA"/>
</dbReference>
<reference evidence="1" key="2">
    <citation type="submission" date="2007-03" db="EMBL/GenBank/DDBJ databases">
        <authorList>
            <consortium name="The International Medicago Genome Annotation Group"/>
        </authorList>
    </citation>
    <scope>NUCLEOTIDE SEQUENCE</scope>
</reference>
<gene>
    <name evidence="1" type="ORF">MtrDRAFT_AC158497g7v2</name>
</gene>
<reference evidence="1" key="1">
    <citation type="submission" date="2005-04" db="EMBL/GenBank/DDBJ databases">
        <authorList>
            <person name="Town C.D."/>
        </authorList>
    </citation>
    <scope>NUCLEOTIDE SEQUENCE</scope>
</reference>
<name>A2Q506_MEDTR</name>
<dbReference type="AlphaFoldDB" id="A2Q506"/>
<sequence length="145" mass="16735">MVYREPTFLYIHTSWECRSSPFGEKLQSQFPFIRIRHVEKNDINATTTFAVDTITFTDFSQPLYHNLPPLAASVRTDFLLFLIKIEGESGTTTRFVSLMTATRRQVCAAMKKIMFCSTTTAAIRWVDEVWSAMMLALRYSKRDSS</sequence>
<organism evidence="1">
    <name type="scientific">Medicago truncatula</name>
    <name type="common">Barrel medic</name>
    <name type="synonym">Medicago tribuloides</name>
    <dbReference type="NCBI Taxonomy" id="3880"/>
    <lineage>
        <taxon>Eukaryota</taxon>
        <taxon>Viridiplantae</taxon>
        <taxon>Streptophyta</taxon>
        <taxon>Embryophyta</taxon>
        <taxon>Tracheophyta</taxon>
        <taxon>Spermatophyta</taxon>
        <taxon>Magnoliopsida</taxon>
        <taxon>eudicotyledons</taxon>
        <taxon>Gunneridae</taxon>
        <taxon>Pentapetalae</taxon>
        <taxon>rosids</taxon>
        <taxon>fabids</taxon>
        <taxon>Fabales</taxon>
        <taxon>Fabaceae</taxon>
        <taxon>Papilionoideae</taxon>
        <taxon>50 kb inversion clade</taxon>
        <taxon>NPAAA clade</taxon>
        <taxon>Hologalegina</taxon>
        <taxon>IRL clade</taxon>
        <taxon>Trifolieae</taxon>
        <taxon>Medicago</taxon>
    </lineage>
</organism>